<organism evidence="2 3">
    <name type="scientific">Putridiphycobacter roseus</name>
    <dbReference type="NCBI Taxonomy" id="2219161"/>
    <lineage>
        <taxon>Bacteria</taxon>
        <taxon>Pseudomonadati</taxon>
        <taxon>Bacteroidota</taxon>
        <taxon>Flavobacteriia</taxon>
        <taxon>Flavobacteriales</taxon>
        <taxon>Crocinitomicaceae</taxon>
        <taxon>Putridiphycobacter</taxon>
    </lineage>
</organism>
<evidence type="ECO:0000313" key="3">
    <source>
        <dbReference type="Proteomes" id="UP000249248"/>
    </source>
</evidence>
<feature type="chain" id="PRO_5016092840" description="Fibronectin type-III domain-containing protein" evidence="1">
    <location>
        <begin position="23"/>
        <end position="710"/>
    </location>
</feature>
<evidence type="ECO:0000313" key="2">
    <source>
        <dbReference type="EMBL" id="PZE17334.1"/>
    </source>
</evidence>
<comment type="caution">
    <text evidence="2">The sequence shown here is derived from an EMBL/GenBank/DDBJ whole genome shotgun (WGS) entry which is preliminary data.</text>
</comment>
<feature type="signal peptide" evidence="1">
    <location>
        <begin position="1"/>
        <end position="22"/>
    </location>
</feature>
<reference evidence="2 3" key="1">
    <citation type="submission" date="2018-06" db="EMBL/GenBank/DDBJ databases">
        <title>The draft genome sequence of Crocinitomix sp. SM1701.</title>
        <authorList>
            <person name="Zhang X."/>
        </authorList>
    </citation>
    <scope>NUCLEOTIDE SEQUENCE [LARGE SCALE GENOMIC DNA]</scope>
    <source>
        <strain evidence="2 3">SM1701</strain>
    </source>
</reference>
<dbReference type="AlphaFoldDB" id="A0A2W1N0P0"/>
<dbReference type="Pfam" id="PF13585">
    <property type="entry name" value="CHU_C"/>
    <property type="match status" value="1"/>
</dbReference>
<evidence type="ECO:0000256" key="1">
    <source>
        <dbReference type="SAM" id="SignalP"/>
    </source>
</evidence>
<protein>
    <recommendedName>
        <fullName evidence="4">Fibronectin type-III domain-containing protein</fullName>
    </recommendedName>
</protein>
<evidence type="ECO:0008006" key="4">
    <source>
        <dbReference type="Google" id="ProtNLM"/>
    </source>
</evidence>
<accession>A0A2W1N0P0</accession>
<keyword evidence="3" id="KW-1185">Reference proteome</keyword>
<keyword evidence="1" id="KW-0732">Signal</keyword>
<proteinExistence type="predicted"/>
<sequence>MKQLKFISIFTFLMLYNFCAWAMPMSTVSMPDRLQGVIVPPVDMTCVNVLANGDVTIDWLPSVVGTGTFLEYEVYCLESGPTPIATITNINTATYTHVGANGNLGIKNYVLATKSNDNGNIEITYSDTISSIFLEINDLGDGRVLVEWNPTHTPQLAGENINYTIFKEYPAGVWSPHKNINYGTFEYRDTIDICSAFVNYQVRVNHTSGCSSTSNVEGDFFIDIMNPYIPVVSSVTVDTLNDVTNVFWNVNQSSDTYGYIILKIINGFWENLDTIYGRYITSYVDLNAKHNLQSETYAVAAFDSCLINNIPPNYQTSAASESHATIYTSATVDLCNLKMAVNWTSYNGWTADDPLVEYQILLSINHAPAQVIKTVTPDIARFNYDYIDYNNTYCFFIRGVSQSGKITYSNELCKTILPAANPNFHYLSNVSHQLNGSMHVEWYTESLSSVKSFEIYKKGPNDFGFTYLTTELPNGSDFNEIYDFEIQTDGVYQYQVSLVDSCGNLGATTNMVSAIDLTIQSDEAKLVNTLSWTPYLQFDGGVKQYDIYRGMDGVYNPVPIGTTNPGIRSFVDELETQFDQSEGGFCYRIAAVEELNQYGFIKTAYSDEECMTFDPVIWVPNTIIPNSQISENRIFNPVISLYVFNSYTLKIFDRWGKTIFESDDIEVGWNGRFPDNNFVYEGVYVYLITFKDKADKLFENTGTVNVLFKE</sequence>
<dbReference type="EMBL" id="QKSB01000004">
    <property type="protein sequence ID" value="PZE17334.1"/>
    <property type="molecule type" value="Genomic_DNA"/>
</dbReference>
<name>A0A2W1N0P0_9FLAO</name>
<dbReference type="RefSeq" id="WP_111062859.1">
    <property type="nucleotide sequence ID" value="NZ_QKSB01000004.1"/>
</dbReference>
<dbReference type="Proteomes" id="UP000249248">
    <property type="component" value="Unassembled WGS sequence"/>
</dbReference>
<gene>
    <name evidence="2" type="ORF">DNU06_08675</name>
</gene>